<protein>
    <submittedName>
        <fullName evidence="1">Uncharacterized protein</fullName>
    </submittedName>
</protein>
<organism evidence="1 2">
    <name type="scientific">Eumeta variegata</name>
    <name type="common">Bagworm moth</name>
    <name type="synonym">Eumeta japonica</name>
    <dbReference type="NCBI Taxonomy" id="151549"/>
    <lineage>
        <taxon>Eukaryota</taxon>
        <taxon>Metazoa</taxon>
        <taxon>Ecdysozoa</taxon>
        <taxon>Arthropoda</taxon>
        <taxon>Hexapoda</taxon>
        <taxon>Insecta</taxon>
        <taxon>Pterygota</taxon>
        <taxon>Neoptera</taxon>
        <taxon>Endopterygota</taxon>
        <taxon>Lepidoptera</taxon>
        <taxon>Glossata</taxon>
        <taxon>Ditrysia</taxon>
        <taxon>Tineoidea</taxon>
        <taxon>Psychidae</taxon>
        <taxon>Oiketicinae</taxon>
        <taxon>Eumeta</taxon>
    </lineage>
</organism>
<evidence type="ECO:0000313" key="2">
    <source>
        <dbReference type="Proteomes" id="UP000299102"/>
    </source>
</evidence>
<dbReference type="EMBL" id="BGZK01000615">
    <property type="protein sequence ID" value="GBP53070.1"/>
    <property type="molecule type" value="Genomic_DNA"/>
</dbReference>
<dbReference type="AlphaFoldDB" id="A0A4C1WQD2"/>
<name>A0A4C1WQD2_EUMVA</name>
<sequence>MGVCGHVRLTGTGMSYVAGHPAGVDECFFVWFVRAPWSVFAEVAGTYFLCSRRFAHGGVYIVEGRRDVLCIYDSGSRLFVKEVEYGI</sequence>
<comment type="caution">
    <text evidence="1">The sequence shown here is derived from an EMBL/GenBank/DDBJ whole genome shotgun (WGS) entry which is preliminary data.</text>
</comment>
<proteinExistence type="predicted"/>
<evidence type="ECO:0000313" key="1">
    <source>
        <dbReference type="EMBL" id="GBP53070.1"/>
    </source>
</evidence>
<reference evidence="1 2" key="1">
    <citation type="journal article" date="2019" name="Commun. Biol.">
        <title>The bagworm genome reveals a unique fibroin gene that provides high tensile strength.</title>
        <authorList>
            <person name="Kono N."/>
            <person name="Nakamura H."/>
            <person name="Ohtoshi R."/>
            <person name="Tomita M."/>
            <person name="Numata K."/>
            <person name="Arakawa K."/>
        </authorList>
    </citation>
    <scope>NUCLEOTIDE SEQUENCE [LARGE SCALE GENOMIC DNA]</scope>
</reference>
<accession>A0A4C1WQD2</accession>
<dbReference type="Proteomes" id="UP000299102">
    <property type="component" value="Unassembled WGS sequence"/>
</dbReference>
<gene>
    <name evidence="1" type="ORF">EVAR_43356_1</name>
</gene>
<keyword evidence="2" id="KW-1185">Reference proteome</keyword>